<dbReference type="Gene3D" id="3.90.1310.10">
    <property type="entry name" value="Penicillin-binding protein 2a (Domain 2)"/>
    <property type="match status" value="1"/>
</dbReference>
<dbReference type="Gene3D" id="3.40.710.10">
    <property type="entry name" value="DD-peptidase/beta-lactamase superfamily"/>
    <property type="match status" value="1"/>
</dbReference>
<keyword evidence="11 16" id="KW-1133">Transmembrane helix</keyword>
<dbReference type="Gene3D" id="1.10.150.770">
    <property type="match status" value="1"/>
</dbReference>
<comment type="similarity">
    <text evidence="16">Belongs to the transpeptidase family. FtsI subfamily.</text>
</comment>
<dbReference type="FunFam" id="3.40.710.10:FF:000003">
    <property type="entry name" value="Peptidoglycan D,D-transpeptidase FtsI"/>
    <property type="match status" value="1"/>
</dbReference>
<evidence type="ECO:0000256" key="17">
    <source>
        <dbReference type="SAM" id="MobiDB-lite"/>
    </source>
</evidence>
<evidence type="ECO:0000313" key="21">
    <source>
        <dbReference type="Proteomes" id="UP000198968"/>
    </source>
</evidence>
<evidence type="ECO:0000256" key="7">
    <source>
        <dbReference type="ARBA" id="ARBA00022692"/>
    </source>
</evidence>
<evidence type="ECO:0000256" key="13">
    <source>
        <dbReference type="ARBA" id="ARBA00023210"/>
    </source>
</evidence>
<evidence type="ECO:0000256" key="5">
    <source>
        <dbReference type="ARBA" id="ARBA00022645"/>
    </source>
</evidence>
<dbReference type="PANTHER" id="PTHR30627">
    <property type="entry name" value="PEPTIDOGLYCAN D,D-TRANSPEPTIDASE"/>
    <property type="match status" value="1"/>
</dbReference>
<sequence>MSGTGRTLKLKKPEDKASFVSWRFALLCGCILLALGGLLSRVAWLQVINPGKLVKEGDLRSLRVQAVPTSRGMISDRAGRPLAVSVPVNAIWADPKELHAGGGVTLDSRWKALSDALSIPLDQLAARVNANPKGRFVYLARQVNPAISDYVKKLKLPGIHLREESRRYYPAGQVTSHLIGFTNIDGQGIEGIEKSFDKWLTGAPGERTVRKDRYGRVIEDISSVDSRAAHNLTLSIDERLQALVYRELNNAVAFNKAESGTAVLVDVNTGEVLAMANSPAYNPNNLGNTPKDLMRNRAITDIFEPGSTVKPMVVMAALQRGVVRENSVLNTVPYRVNGHEIKDVARYNELTLTGVLQKSSNVGVSRLALAMPSSALVETYARFGLGKPTNLGLVGESSGLYPKKQRWSDIERATFSFGYGLMVTPLQLARVYATIGSYGINRPLSITKVDPPVAGQRVFDESLVKTVMHMMESVALPGGGGVKAAIKGYRIAIKTGTAKKVGPDGRYVNKYIAYTAGVAPASHPRFALVVVINDPQAGKYYGGAVSAPVFGAIMGGVLRTMNIEPDALPTTNDKNELVTNRSEETSDRS</sequence>
<evidence type="ECO:0000256" key="16">
    <source>
        <dbReference type="HAMAP-Rule" id="MF_02080"/>
    </source>
</evidence>
<evidence type="ECO:0000256" key="2">
    <source>
        <dbReference type="ARBA" id="ARBA00022475"/>
    </source>
</evidence>
<dbReference type="AlphaFoldDB" id="A0A1I5D4V1"/>
<comment type="pathway">
    <text evidence="16">Cell wall biogenesis; peptidoglycan biosynthesis.</text>
</comment>
<evidence type="ECO:0000256" key="6">
    <source>
        <dbReference type="ARBA" id="ARBA00022670"/>
    </source>
</evidence>
<dbReference type="GO" id="GO:0006508">
    <property type="term" value="P:proteolysis"/>
    <property type="evidence" value="ECO:0007669"/>
    <property type="project" value="UniProtKB-KW"/>
</dbReference>
<dbReference type="NCBIfam" id="NF011685">
    <property type="entry name" value="PRK15105.1"/>
    <property type="match status" value="1"/>
</dbReference>
<comment type="catalytic activity">
    <reaction evidence="16">
        <text>Preferential cleavage: (Ac)2-L-Lys-D-Ala-|-D-Ala. Also transpeptidation of peptidyl-alanyl moieties that are N-acyl substituents of D-alanine.</text>
        <dbReference type="EC" id="3.4.16.4"/>
    </reaction>
</comment>
<dbReference type="InterPro" id="IPR012338">
    <property type="entry name" value="Beta-lactam/transpept-like"/>
</dbReference>
<keyword evidence="6 16" id="KW-0645">Protease</keyword>
<keyword evidence="10 16" id="KW-0573">Peptidoglycan synthesis</keyword>
<dbReference type="PANTHER" id="PTHR30627:SF1">
    <property type="entry name" value="PEPTIDOGLYCAN D,D-TRANSPEPTIDASE FTSI"/>
    <property type="match status" value="1"/>
</dbReference>
<keyword evidence="3 16" id="KW-0997">Cell inner membrane</keyword>
<keyword evidence="2 16" id="KW-1003">Cell membrane</keyword>
<evidence type="ECO:0000256" key="1">
    <source>
        <dbReference type="ARBA" id="ARBA00004370"/>
    </source>
</evidence>
<dbReference type="EC" id="3.4.16.4" evidence="16"/>
<dbReference type="GO" id="GO:0009002">
    <property type="term" value="F:serine-type D-Ala-D-Ala carboxypeptidase activity"/>
    <property type="evidence" value="ECO:0007669"/>
    <property type="project" value="UniProtKB-UniRule"/>
</dbReference>
<dbReference type="GO" id="GO:0043093">
    <property type="term" value="P:FtsZ-dependent cytokinesis"/>
    <property type="evidence" value="ECO:0007669"/>
    <property type="project" value="UniProtKB-UniRule"/>
</dbReference>
<name>A0A1I5D4V1_9GAMM</name>
<keyword evidence="9 16" id="KW-0133">Cell shape</keyword>
<dbReference type="InterPro" id="IPR005311">
    <property type="entry name" value="PBP_dimer"/>
</dbReference>
<keyword evidence="5 16" id="KW-0121">Carboxypeptidase</keyword>
<dbReference type="InterPro" id="IPR036138">
    <property type="entry name" value="PBP_dimer_sf"/>
</dbReference>
<evidence type="ECO:0000256" key="11">
    <source>
        <dbReference type="ARBA" id="ARBA00022989"/>
    </source>
</evidence>
<evidence type="ECO:0000256" key="12">
    <source>
        <dbReference type="ARBA" id="ARBA00023136"/>
    </source>
</evidence>
<dbReference type="GO" id="GO:0009252">
    <property type="term" value="P:peptidoglycan biosynthetic process"/>
    <property type="evidence" value="ECO:0007669"/>
    <property type="project" value="UniProtKB-UniRule"/>
</dbReference>
<accession>A0A1I5D4V1</accession>
<evidence type="ECO:0000256" key="15">
    <source>
        <dbReference type="ARBA" id="ARBA00023316"/>
    </source>
</evidence>
<feature type="domain" description="Penicillin-binding protein transpeptidase" evidence="18">
    <location>
        <begin position="260"/>
        <end position="554"/>
    </location>
</feature>
<keyword evidence="12 16" id="KW-0472">Membrane</keyword>
<evidence type="ECO:0000259" key="19">
    <source>
        <dbReference type="Pfam" id="PF03717"/>
    </source>
</evidence>
<keyword evidence="15 16" id="KW-0961">Cell wall biogenesis/degradation</keyword>
<comment type="function">
    <text evidence="16">Catalyzes cross-linking of the peptidoglycan cell wall at the division septum.</text>
</comment>
<dbReference type="Pfam" id="PF00905">
    <property type="entry name" value="Transpeptidase"/>
    <property type="match status" value="1"/>
</dbReference>
<comment type="subcellular location">
    <subcellularLocation>
        <location evidence="1">Membrane</location>
    </subcellularLocation>
</comment>
<dbReference type="InterPro" id="IPR037532">
    <property type="entry name" value="FtsI_transpept"/>
</dbReference>
<dbReference type="UniPathway" id="UPA00219"/>
<dbReference type="GO" id="GO:0071555">
    <property type="term" value="P:cell wall organization"/>
    <property type="evidence" value="ECO:0007669"/>
    <property type="project" value="UniProtKB-KW"/>
</dbReference>
<dbReference type="RefSeq" id="WP_090964248.1">
    <property type="nucleotide sequence ID" value="NZ_FOVG01000002.1"/>
</dbReference>
<dbReference type="InterPro" id="IPR001460">
    <property type="entry name" value="PCN-bd_Tpept"/>
</dbReference>
<keyword evidence="8 16" id="KW-0378">Hydrolase</keyword>
<gene>
    <name evidence="16" type="primary">ftsI</name>
    <name evidence="20" type="ORF">SAMN05428971_2593</name>
</gene>
<organism evidence="20 21">
    <name type="scientific">Candidatus Pantoea varia</name>
    <dbReference type="NCBI Taxonomy" id="1881036"/>
    <lineage>
        <taxon>Bacteria</taxon>
        <taxon>Pseudomonadati</taxon>
        <taxon>Pseudomonadota</taxon>
        <taxon>Gammaproteobacteria</taxon>
        <taxon>Enterobacterales</taxon>
        <taxon>Erwiniaceae</taxon>
        <taxon>Pantoea</taxon>
    </lineage>
</organism>
<dbReference type="EMBL" id="FOVG01000002">
    <property type="protein sequence ID" value="SFN94167.1"/>
    <property type="molecule type" value="Genomic_DNA"/>
</dbReference>
<keyword evidence="13 16" id="KW-0717">Septation</keyword>
<keyword evidence="7 16" id="KW-0812">Transmembrane</keyword>
<keyword evidence="21" id="KW-1185">Reference proteome</keyword>
<dbReference type="HAMAP" id="MF_02080">
    <property type="entry name" value="FtsI_transpept"/>
    <property type="match status" value="1"/>
</dbReference>
<evidence type="ECO:0000256" key="9">
    <source>
        <dbReference type="ARBA" id="ARBA00022960"/>
    </source>
</evidence>
<evidence type="ECO:0000256" key="14">
    <source>
        <dbReference type="ARBA" id="ARBA00023306"/>
    </source>
</evidence>
<dbReference type="GO" id="GO:0008360">
    <property type="term" value="P:regulation of cell shape"/>
    <property type="evidence" value="ECO:0007669"/>
    <property type="project" value="UniProtKB-KW"/>
</dbReference>
<evidence type="ECO:0000256" key="10">
    <source>
        <dbReference type="ARBA" id="ARBA00022984"/>
    </source>
</evidence>
<dbReference type="InterPro" id="IPR050515">
    <property type="entry name" value="Beta-lactam/transpept"/>
</dbReference>
<feature type="active site" description="Acyl-ester intermediate" evidence="16">
    <location>
        <position position="307"/>
    </location>
</feature>
<dbReference type="GO" id="GO:0005886">
    <property type="term" value="C:plasma membrane"/>
    <property type="evidence" value="ECO:0007669"/>
    <property type="project" value="UniProtKB-UniRule"/>
</dbReference>
<evidence type="ECO:0000256" key="3">
    <source>
        <dbReference type="ARBA" id="ARBA00022519"/>
    </source>
</evidence>
<keyword evidence="4 16" id="KW-0132">Cell division</keyword>
<dbReference type="OrthoDB" id="9789078at2"/>
<proteinExistence type="inferred from homology"/>
<dbReference type="Gene3D" id="3.30.450.330">
    <property type="match status" value="1"/>
</dbReference>
<evidence type="ECO:0000256" key="8">
    <source>
        <dbReference type="ARBA" id="ARBA00022801"/>
    </source>
</evidence>
<evidence type="ECO:0000256" key="4">
    <source>
        <dbReference type="ARBA" id="ARBA00022618"/>
    </source>
</evidence>
<dbReference type="SUPFAM" id="SSF56601">
    <property type="entry name" value="beta-lactamase/transpeptidase-like"/>
    <property type="match status" value="1"/>
</dbReference>
<dbReference type="SUPFAM" id="SSF56519">
    <property type="entry name" value="Penicillin binding protein dimerisation domain"/>
    <property type="match status" value="1"/>
</dbReference>
<evidence type="ECO:0000313" key="20">
    <source>
        <dbReference type="EMBL" id="SFN94167.1"/>
    </source>
</evidence>
<protein>
    <recommendedName>
        <fullName evidence="16">Peptidoglycan D,D-transpeptidase FtsI</fullName>
        <ecNumber evidence="16">3.4.16.4</ecNumber>
    </recommendedName>
    <alternativeName>
        <fullName evidence="16">Penicillin-binding protein 3</fullName>
        <shortName evidence="16">PBP-3</shortName>
    </alternativeName>
</protein>
<reference evidence="21" key="1">
    <citation type="submission" date="2016-10" db="EMBL/GenBank/DDBJ databases">
        <authorList>
            <person name="Varghese N."/>
            <person name="Submissions S."/>
        </authorList>
    </citation>
    <scope>NUCLEOTIDE SEQUENCE [LARGE SCALE GENOMIC DNA]</scope>
    <source>
        <strain evidence="21">OV426</strain>
    </source>
</reference>
<evidence type="ECO:0000259" key="18">
    <source>
        <dbReference type="Pfam" id="PF00905"/>
    </source>
</evidence>
<dbReference type="GO" id="GO:0000917">
    <property type="term" value="P:division septum assembly"/>
    <property type="evidence" value="ECO:0007669"/>
    <property type="project" value="UniProtKB-KW"/>
</dbReference>
<feature type="region of interest" description="Disordered" evidence="17">
    <location>
        <begin position="565"/>
        <end position="589"/>
    </location>
</feature>
<feature type="compositionally biased region" description="Basic and acidic residues" evidence="17">
    <location>
        <begin position="573"/>
        <end position="589"/>
    </location>
</feature>
<dbReference type="Pfam" id="PF03717">
    <property type="entry name" value="PBP_dimer"/>
    <property type="match status" value="1"/>
</dbReference>
<dbReference type="GO" id="GO:0008955">
    <property type="term" value="F:peptidoglycan glycosyltransferase activity"/>
    <property type="evidence" value="ECO:0007669"/>
    <property type="project" value="InterPro"/>
</dbReference>
<dbReference type="GO" id="GO:0008658">
    <property type="term" value="F:penicillin binding"/>
    <property type="evidence" value="ECO:0007669"/>
    <property type="project" value="InterPro"/>
</dbReference>
<keyword evidence="14 16" id="KW-0131">Cell cycle</keyword>
<feature type="domain" description="Penicillin-binding protein dimerisation" evidence="19">
    <location>
        <begin position="68"/>
        <end position="220"/>
    </location>
</feature>
<dbReference type="Proteomes" id="UP000198968">
    <property type="component" value="Unassembled WGS sequence"/>
</dbReference>